<keyword evidence="2" id="KW-1185">Reference proteome</keyword>
<gene>
    <name evidence="1" type="ORF">CVV68_17075</name>
</gene>
<accession>A0A2V5L3B9</accession>
<evidence type="ECO:0000313" key="1">
    <source>
        <dbReference type="EMBL" id="PYI65755.1"/>
    </source>
</evidence>
<organism evidence="1 2">
    <name type="scientific">Arthrobacter livingstonensis</name>
    <dbReference type="NCBI Taxonomy" id="670078"/>
    <lineage>
        <taxon>Bacteria</taxon>
        <taxon>Bacillati</taxon>
        <taxon>Actinomycetota</taxon>
        <taxon>Actinomycetes</taxon>
        <taxon>Micrococcales</taxon>
        <taxon>Micrococcaceae</taxon>
        <taxon>Arthrobacter</taxon>
    </lineage>
</organism>
<proteinExistence type="predicted"/>
<dbReference type="Proteomes" id="UP000247832">
    <property type="component" value="Unassembled WGS sequence"/>
</dbReference>
<sequence length="192" mass="21499">MIGKKLSIHGSGNIQINGSNNTILGLAYEKSKLTQSKVHQLLLMVIAALDEGGHGHDLTMEFPVGVRQKLQYNNATKYISIFQHQLIHFSTIDEVAQEIPRSEDILKQLYRMYANTATYDVDGQPLVGDGSTQLDKISEELVNLVINDLNYNPDVVTYEDIKNFVESLMMYGVWKCKVLLKPNNPEVSIASS</sequence>
<reference evidence="1 2" key="1">
    <citation type="submission" date="2018-05" db="EMBL/GenBank/DDBJ databases">
        <title>Genetic diversity of glacier-inhabiting Cryobacterium bacteria in China and description of Cryobacterium mengkeensis sp. nov. and Arthrobacter glacialis sp. nov.</title>
        <authorList>
            <person name="Liu Q."/>
            <person name="Xin Y.-H."/>
        </authorList>
    </citation>
    <scope>NUCLEOTIDE SEQUENCE [LARGE SCALE GENOMIC DNA]</scope>
    <source>
        <strain evidence="1 2">LI2</strain>
    </source>
</reference>
<dbReference type="AlphaFoldDB" id="A0A2V5L3B9"/>
<name>A0A2V5L3B9_9MICC</name>
<evidence type="ECO:0000313" key="2">
    <source>
        <dbReference type="Proteomes" id="UP000247832"/>
    </source>
</evidence>
<dbReference type="EMBL" id="QJVD01000021">
    <property type="protein sequence ID" value="PYI65755.1"/>
    <property type="molecule type" value="Genomic_DNA"/>
</dbReference>
<comment type="caution">
    <text evidence="1">The sequence shown here is derived from an EMBL/GenBank/DDBJ whole genome shotgun (WGS) entry which is preliminary data.</text>
</comment>
<dbReference type="RefSeq" id="WP_110502209.1">
    <property type="nucleotide sequence ID" value="NZ_QJVD01000021.1"/>
</dbReference>
<dbReference type="OrthoDB" id="5149078at2"/>
<protein>
    <submittedName>
        <fullName evidence="1">Uncharacterized protein</fullName>
    </submittedName>
</protein>